<dbReference type="Proteomes" id="UP000464524">
    <property type="component" value="Chromosome"/>
</dbReference>
<protein>
    <submittedName>
        <fullName evidence="2">Uncharacterized protein</fullName>
    </submittedName>
</protein>
<keyword evidence="3" id="KW-1185">Reference proteome</keyword>
<accession>A0A857JL62</accession>
<feature type="chain" id="PRO_5032839331" evidence="1">
    <location>
        <begin position="44"/>
        <end position="214"/>
    </location>
</feature>
<dbReference type="KEGG" id="pmes:FX988_02096"/>
<proteinExistence type="predicted"/>
<feature type="signal peptide" evidence="1">
    <location>
        <begin position="1"/>
        <end position="43"/>
    </location>
</feature>
<name>A0A857JL62_9ALTE</name>
<evidence type="ECO:0000256" key="1">
    <source>
        <dbReference type="SAM" id="SignalP"/>
    </source>
</evidence>
<gene>
    <name evidence="2" type="ORF">FX988_02096</name>
</gene>
<dbReference type="AlphaFoldDB" id="A0A857JL62"/>
<dbReference type="EMBL" id="CP047656">
    <property type="protein sequence ID" value="QHJ11860.1"/>
    <property type="molecule type" value="Genomic_DNA"/>
</dbReference>
<organism evidence="2 3">
    <name type="scientific">Paraglaciecola mesophila</name>
    <dbReference type="NCBI Taxonomy" id="197222"/>
    <lineage>
        <taxon>Bacteria</taxon>
        <taxon>Pseudomonadati</taxon>
        <taxon>Pseudomonadota</taxon>
        <taxon>Gammaproteobacteria</taxon>
        <taxon>Alteromonadales</taxon>
        <taxon>Alteromonadaceae</taxon>
        <taxon>Paraglaciecola</taxon>
    </lineage>
</organism>
<sequence>MRTNTLIPSLRTTVKACLKRCRVRTLRLVICLFTISFAMQLSAAELNWQQTLQWLKQSLPQSTELDFNKKSIKFDGCHQRDYQLTFHQKFGDVISVDTQVGYVKGELSWGAHNQKTTTRQWAILPRYRLNHHVSLGLGYIRQMDTNLETSQGADIQLPASNQWLLSSRFMLDSEHQYVEVALSRALWEANDAGHTWAGQGRTDKHINLVYVANF</sequence>
<keyword evidence="1" id="KW-0732">Signal</keyword>
<evidence type="ECO:0000313" key="2">
    <source>
        <dbReference type="EMBL" id="QHJ11860.1"/>
    </source>
</evidence>
<evidence type="ECO:0000313" key="3">
    <source>
        <dbReference type="Proteomes" id="UP000464524"/>
    </source>
</evidence>
<reference evidence="2 3" key="1">
    <citation type="submission" date="2019-12" db="EMBL/GenBank/DDBJ databases">
        <title>Genome sequencing and assembly of endphytes of Porphyra tenera.</title>
        <authorList>
            <person name="Park J.M."/>
            <person name="Shin R."/>
            <person name="Jo S.H."/>
        </authorList>
    </citation>
    <scope>NUCLEOTIDE SEQUENCE [LARGE SCALE GENOMIC DNA]</scope>
    <source>
        <strain evidence="2 3">GPM4</strain>
    </source>
</reference>